<dbReference type="FunCoup" id="A0A6P8HQ32">
    <property type="interactions" value="420"/>
</dbReference>
<keyword evidence="4" id="KW-1015">Disulfide bond</keyword>
<dbReference type="SUPFAM" id="SSF50494">
    <property type="entry name" value="Trypsin-like serine proteases"/>
    <property type="match status" value="1"/>
</dbReference>
<organism evidence="7 8">
    <name type="scientific">Actinia tenebrosa</name>
    <name type="common">Australian red waratah sea anemone</name>
    <dbReference type="NCBI Taxonomy" id="6105"/>
    <lineage>
        <taxon>Eukaryota</taxon>
        <taxon>Metazoa</taxon>
        <taxon>Cnidaria</taxon>
        <taxon>Anthozoa</taxon>
        <taxon>Hexacorallia</taxon>
        <taxon>Actiniaria</taxon>
        <taxon>Actiniidae</taxon>
        <taxon>Actinia</taxon>
    </lineage>
</organism>
<keyword evidence="3" id="KW-0720">Serine protease</keyword>
<keyword evidence="7" id="KW-1185">Reference proteome</keyword>
<sequence>MTNILFAFVFVGALCNSVGRECGIRPEGEAKRIVGGQTSEPGSWPWQVALLINDTQFCGGVLISPEWVATAAHCFHDSYSSTNRDHWTAVLGEHKLQEKEVFEQIIDVKAIYLHPLYKSMFLEGIFDTPPDFDIALVRLERRAVLDRYVSPICLLPPRKTFPWGKSCVITGWGHTRWNGTKPEALNEAEVNLVPTWVCNVANSYNGTIHERALCAGFKEGKVDACQYDSGGPLVCKDEGRWYLTGLVSWGHECARPHKYGVYSNLQVMTPWLLRQMEKHTAYPWLK</sequence>
<dbReference type="RefSeq" id="XP_031554785.1">
    <property type="nucleotide sequence ID" value="XM_031698925.1"/>
</dbReference>
<dbReference type="PANTHER" id="PTHR24252">
    <property type="entry name" value="ACROSIN-RELATED"/>
    <property type="match status" value="1"/>
</dbReference>
<evidence type="ECO:0000313" key="8">
    <source>
        <dbReference type="RefSeq" id="XP_031554785.1"/>
    </source>
</evidence>
<evidence type="ECO:0000256" key="4">
    <source>
        <dbReference type="ARBA" id="ARBA00023157"/>
    </source>
</evidence>
<evidence type="ECO:0000256" key="1">
    <source>
        <dbReference type="ARBA" id="ARBA00022670"/>
    </source>
</evidence>
<dbReference type="GO" id="GO:0006508">
    <property type="term" value="P:proteolysis"/>
    <property type="evidence" value="ECO:0007669"/>
    <property type="project" value="UniProtKB-KW"/>
</dbReference>
<protein>
    <submittedName>
        <fullName evidence="8">Transmembrane protease serine 9-like</fullName>
    </submittedName>
</protein>
<dbReference type="FunFam" id="2.40.10.10:FF:000003">
    <property type="entry name" value="Transmembrane serine protease 3"/>
    <property type="match status" value="1"/>
</dbReference>
<dbReference type="InterPro" id="IPR001314">
    <property type="entry name" value="Peptidase_S1A"/>
</dbReference>
<dbReference type="Pfam" id="PF00089">
    <property type="entry name" value="Trypsin"/>
    <property type="match status" value="1"/>
</dbReference>
<reference evidence="8" key="1">
    <citation type="submission" date="2025-08" db="UniProtKB">
        <authorList>
            <consortium name="RefSeq"/>
        </authorList>
    </citation>
    <scope>IDENTIFICATION</scope>
    <source>
        <tissue evidence="8">Tentacle</tissue>
    </source>
</reference>
<dbReference type="PANTHER" id="PTHR24252:SF7">
    <property type="entry name" value="HYALIN"/>
    <property type="match status" value="1"/>
</dbReference>
<dbReference type="GO" id="GO:0004252">
    <property type="term" value="F:serine-type endopeptidase activity"/>
    <property type="evidence" value="ECO:0007669"/>
    <property type="project" value="InterPro"/>
</dbReference>
<dbReference type="AlphaFoldDB" id="A0A6P8HQ32"/>
<evidence type="ECO:0000313" key="7">
    <source>
        <dbReference type="Proteomes" id="UP000515163"/>
    </source>
</evidence>
<evidence type="ECO:0000256" key="2">
    <source>
        <dbReference type="ARBA" id="ARBA00022801"/>
    </source>
</evidence>
<dbReference type="PROSITE" id="PS50240">
    <property type="entry name" value="TRYPSIN_DOM"/>
    <property type="match status" value="1"/>
</dbReference>
<keyword evidence="2" id="KW-0378">Hydrolase</keyword>
<feature type="signal peptide" evidence="5">
    <location>
        <begin position="1"/>
        <end position="19"/>
    </location>
</feature>
<evidence type="ECO:0000259" key="6">
    <source>
        <dbReference type="PROSITE" id="PS50240"/>
    </source>
</evidence>
<dbReference type="InParanoid" id="A0A6P8HQ32"/>
<feature type="domain" description="Peptidase S1" evidence="6">
    <location>
        <begin position="33"/>
        <end position="277"/>
    </location>
</feature>
<dbReference type="Proteomes" id="UP000515163">
    <property type="component" value="Unplaced"/>
</dbReference>
<dbReference type="InterPro" id="IPR043504">
    <property type="entry name" value="Peptidase_S1_PA_chymotrypsin"/>
</dbReference>
<proteinExistence type="predicted"/>
<feature type="chain" id="PRO_5027805535" evidence="5">
    <location>
        <begin position="20"/>
        <end position="286"/>
    </location>
</feature>
<dbReference type="GeneID" id="116291711"/>
<dbReference type="CDD" id="cd00190">
    <property type="entry name" value="Tryp_SPc"/>
    <property type="match status" value="1"/>
</dbReference>
<evidence type="ECO:0000256" key="3">
    <source>
        <dbReference type="ARBA" id="ARBA00022825"/>
    </source>
</evidence>
<evidence type="ECO:0000256" key="5">
    <source>
        <dbReference type="SAM" id="SignalP"/>
    </source>
</evidence>
<keyword evidence="1" id="KW-0645">Protease</keyword>
<keyword evidence="5" id="KW-0732">Signal</keyword>
<dbReference type="InterPro" id="IPR001254">
    <property type="entry name" value="Trypsin_dom"/>
</dbReference>
<dbReference type="OrthoDB" id="414661at2759"/>
<dbReference type="SMART" id="SM00020">
    <property type="entry name" value="Tryp_SPc"/>
    <property type="match status" value="1"/>
</dbReference>
<name>A0A6P8HQ32_ACTTE</name>
<dbReference type="KEGG" id="aten:116291711"/>
<dbReference type="InterPro" id="IPR009003">
    <property type="entry name" value="Peptidase_S1_PA"/>
</dbReference>
<dbReference type="Gene3D" id="2.40.10.10">
    <property type="entry name" value="Trypsin-like serine proteases"/>
    <property type="match status" value="1"/>
</dbReference>
<gene>
    <name evidence="8" type="primary">LOC116291711</name>
</gene>
<accession>A0A6P8HQ32</accession>
<dbReference type="PRINTS" id="PR00722">
    <property type="entry name" value="CHYMOTRYPSIN"/>
</dbReference>